<evidence type="ECO:0000313" key="1">
    <source>
        <dbReference type="EMBL" id="QNN52844.1"/>
    </source>
</evidence>
<dbReference type="Proteomes" id="UP000515947">
    <property type="component" value="Chromosome"/>
</dbReference>
<accession>A0A7G9RB69</accession>
<dbReference type="RefSeq" id="WP_187578686.1">
    <property type="nucleotide sequence ID" value="NZ_CP060713.1"/>
</dbReference>
<dbReference type="AlphaFoldDB" id="A0A7G9RB69"/>
<sequence length="51" mass="5779">MTTLLLLGVLLLAVGCGLVAFRRRRVAAWDRELGVAFAVGERREMPLRRRL</sequence>
<proteinExistence type="predicted"/>
<evidence type="ECO:0000313" key="2">
    <source>
        <dbReference type="Proteomes" id="UP000515947"/>
    </source>
</evidence>
<dbReference type="EMBL" id="CP060713">
    <property type="protein sequence ID" value="QNN52844.1"/>
    <property type="molecule type" value="Genomic_DNA"/>
</dbReference>
<protein>
    <submittedName>
        <fullName evidence="1">LPXTG cell wall anchor domain-containing protein</fullName>
    </submittedName>
</protein>
<name>A0A7G9RB69_9ACTN</name>
<gene>
    <name evidence="1" type="ORF">H9L09_20860</name>
</gene>
<organism evidence="1 2">
    <name type="scientific">Nocardioides mesophilus</name>
    <dbReference type="NCBI Taxonomy" id="433659"/>
    <lineage>
        <taxon>Bacteria</taxon>
        <taxon>Bacillati</taxon>
        <taxon>Actinomycetota</taxon>
        <taxon>Actinomycetes</taxon>
        <taxon>Propionibacteriales</taxon>
        <taxon>Nocardioidaceae</taxon>
        <taxon>Nocardioides</taxon>
    </lineage>
</organism>
<keyword evidence="2" id="KW-1185">Reference proteome</keyword>
<dbReference type="NCBIfam" id="TIGR01167">
    <property type="entry name" value="LPXTG_anchor"/>
    <property type="match status" value="1"/>
</dbReference>
<dbReference type="KEGG" id="nmes:H9L09_20860"/>
<reference evidence="1 2" key="1">
    <citation type="submission" date="2020-08" db="EMBL/GenBank/DDBJ databases">
        <title>Genome sequence of Nocardioides mesophilus KACC 16243T.</title>
        <authorList>
            <person name="Hyun D.-W."/>
            <person name="Bae J.-W."/>
        </authorList>
    </citation>
    <scope>NUCLEOTIDE SEQUENCE [LARGE SCALE GENOMIC DNA]</scope>
    <source>
        <strain evidence="1 2">KACC 16243</strain>
    </source>
</reference>